<evidence type="ECO:0000313" key="1">
    <source>
        <dbReference type="EMBL" id="CAI8025365.1"/>
    </source>
</evidence>
<dbReference type="AlphaFoldDB" id="A0AA35S8D4"/>
<protein>
    <submittedName>
        <fullName evidence="1">Uncharacterized protein</fullName>
    </submittedName>
</protein>
<evidence type="ECO:0000313" key="2">
    <source>
        <dbReference type="Proteomes" id="UP001174909"/>
    </source>
</evidence>
<comment type="caution">
    <text evidence="1">The sequence shown here is derived from an EMBL/GenBank/DDBJ whole genome shotgun (WGS) entry which is preliminary data.</text>
</comment>
<keyword evidence="2" id="KW-1185">Reference proteome</keyword>
<proteinExistence type="predicted"/>
<dbReference type="EMBL" id="CASHTH010002142">
    <property type="protein sequence ID" value="CAI8025365.1"/>
    <property type="molecule type" value="Genomic_DNA"/>
</dbReference>
<reference evidence="1" key="1">
    <citation type="submission" date="2023-03" db="EMBL/GenBank/DDBJ databases">
        <authorList>
            <person name="Steffen K."/>
            <person name="Cardenas P."/>
        </authorList>
    </citation>
    <scope>NUCLEOTIDE SEQUENCE</scope>
</reference>
<name>A0AA35S8D4_GEOBA</name>
<accession>A0AA35S8D4</accession>
<dbReference type="Proteomes" id="UP001174909">
    <property type="component" value="Unassembled WGS sequence"/>
</dbReference>
<sequence>MSASLETIFWDQCKGCCSAEDCQCKLDPLFPRTPSTHCEDILTKSGLSKASNLQKKLYVVAHKEVKLRKRRSRGKKSKKQGEEADVVSQLRARLLGKKR</sequence>
<organism evidence="1 2">
    <name type="scientific">Geodia barretti</name>
    <name type="common">Barrett's horny sponge</name>
    <dbReference type="NCBI Taxonomy" id="519541"/>
    <lineage>
        <taxon>Eukaryota</taxon>
        <taxon>Metazoa</taxon>
        <taxon>Porifera</taxon>
        <taxon>Demospongiae</taxon>
        <taxon>Heteroscleromorpha</taxon>
        <taxon>Tetractinellida</taxon>
        <taxon>Astrophorina</taxon>
        <taxon>Geodiidae</taxon>
        <taxon>Geodia</taxon>
    </lineage>
</organism>
<gene>
    <name evidence="1" type="ORF">GBAR_LOCUS14653</name>
</gene>